<comment type="caution">
    <text evidence="3">The sequence shown here is derived from an EMBL/GenBank/DDBJ whole genome shotgun (WGS) entry which is preliminary data.</text>
</comment>
<accession>A0A6A3CDM7</accession>
<feature type="domain" description="Reverse transcriptase zinc-binding" evidence="2">
    <location>
        <begin position="314"/>
        <end position="384"/>
    </location>
</feature>
<evidence type="ECO:0000259" key="2">
    <source>
        <dbReference type="Pfam" id="PF13966"/>
    </source>
</evidence>
<evidence type="ECO:0008006" key="5">
    <source>
        <dbReference type="Google" id="ProtNLM"/>
    </source>
</evidence>
<dbReference type="InterPro" id="IPR044730">
    <property type="entry name" value="RNase_H-like_dom_plant"/>
</dbReference>
<dbReference type="GO" id="GO:0004523">
    <property type="term" value="F:RNA-DNA hybrid ribonuclease activity"/>
    <property type="evidence" value="ECO:0007669"/>
    <property type="project" value="InterPro"/>
</dbReference>
<gene>
    <name evidence="3" type="ORF">F3Y22_tig00005974pilonHSYRG00327</name>
</gene>
<protein>
    <recommendedName>
        <fullName evidence="5">Reverse transcriptase zinc-binding domain-containing protein</fullName>
    </recommendedName>
</protein>
<dbReference type="Proteomes" id="UP000436088">
    <property type="component" value="Unassembled WGS sequence"/>
</dbReference>
<dbReference type="EMBL" id="VEPZ02000325">
    <property type="protein sequence ID" value="KAE8726876.1"/>
    <property type="molecule type" value="Genomic_DNA"/>
</dbReference>
<dbReference type="PANTHER" id="PTHR47723">
    <property type="entry name" value="OS05G0353850 PROTEIN"/>
    <property type="match status" value="1"/>
</dbReference>
<dbReference type="PANTHER" id="PTHR47723:SF19">
    <property type="entry name" value="POLYNUCLEOTIDYL TRANSFERASE, RIBONUCLEASE H-LIKE SUPERFAMILY PROTEIN"/>
    <property type="match status" value="1"/>
</dbReference>
<dbReference type="CDD" id="cd06222">
    <property type="entry name" value="RNase_H_like"/>
    <property type="match status" value="1"/>
</dbReference>
<dbReference type="InterPro" id="IPR053151">
    <property type="entry name" value="RNase_H-like"/>
</dbReference>
<evidence type="ECO:0000313" key="3">
    <source>
        <dbReference type="EMBL" id="KAE8726876.1"/>
    </source>
</evidence>
<reference evidence="3" key="1">
    <citation type="submission" date="2019-09" db="EMBL/GenBank/DDBJ databases">
        <title>Draft genome information of white flower Hibiscus syriacus.</title>
        <authorList>
            <person name="Kim Y.-M."/>
        </authorList>
    </citation>
    <scope>NUCLEOTIDE SEQUENCE [LARGE SCALE GENOMIC DNA]</scope>
    <source>
        <strain evidence="3">YM2019G1</strain>
    </source>
</reference>
<organism evidence="3 4">
    <name type="scientific">Hibiscus syriacus</name>
    <name type="common">Rose of Sharon</name>
    <dbReference type="NCBI Taxonomy" id="106335"/>
    <lineage>
        <taxon>Eukaryota</taxon>
        <taxon>Viridiplantae</taxon>
        <taxon>Streptophyta</taxon>
        <taxon>Embryophyta</taxon>
        <taxon>Tracheophyta</taxon>
        <taxon>Spermatophyta</taxon>
        <taxon>Magnoliopsida</taxon>
        <taxon>eudicotyledons</taxon>
        <taxon>Gunneridae</taxon>
        <taxon>Pentapetalae</taxon>
        <taxon>rosids</taxon>
        <taxon>malvids</taxon>
        <taxon>Malvales</taxon>
        <taxon>Malvaceae</taxon>
        <taxon>Malvoideae</taxon>
        <taxon>Hibiscus</taxon>
    </lineage>
</organism>
<feature type="domain" description="RNase H type-1" evidence="1">
    <location>
        <begin position="514"/>
        <end position="574"/>
    </location>
</feature>
<evidence type="ECO:0000313" key="4">
    <source>
        <dbReference type="Proteomes" id="UP000436088"/>
    </source>
</evidence>
<dbReference type="GO" id="GO:0003676">
    <property type="term" value="F:nucleic acid binding"/>
    <property type="evidence" value="ECO:0007669"/>
    <property type="project" value="InterPro"/>
</dbReference>
<evidence type="ECO:0000259" key="1">
    <source>
        <dbReference type="Pfam" id="PF13456"/>
    </source>
</evidence>
<dbReference type="Pfam" id="PF13456">
    <property type="entry name" value="RVT_3"/>
    <property type="match status" value="2"/>
</dbReference>
<dbReference type="InterPro" id="IPR026960">
    <property type="entry name" value="RVT-Znf"/>
</dbReference>
<sequence length="576" mass="65992">MIMWRPNMHISSCLNVDVIVNLSTGLGLIGGVLRTSIGVWLNGFHKFLGISSPLMAKLWGIYFGLTTTCNYGIESLQIHWYAKFLCVPREENMVVDGMTKLDQPRDYLIRAFSTASTSILEFVERDTRGFFGMVRCQSLFGLRDGSNLEKNLSVPLLLSRITSTSDEYLIQMVQRKLNNWKARTLSLARRIALAKDVLLAIPMYTTQTMKMFLFNYVSGVAQDFGKAYALFGVMSVAIVVGPLRDVNFWLDEWVPDTGPLAVYLTPFHAINLSRTCMADMAIPDGNWRWDLFQHLLPWDVLLHIAALKGSKASLKEPIWKQIHHYRSIQRIRIFMWLAYQRKFMTTDERVRRHFTSDSRCPICAIVTENFDHVLRFCAPTLATWTVLVKEGKLSDFLNMEFRDCIGKNITIVSDFAKKSAKLDLLFEDVIWNLWRSRNVMVFKNEDAHNGSLLERSNHLLAIMQQALNYDDRNRSSGIISKPCSNRWNPSCAEWIKLNTNDPLNPEDGRTSCGGMPLVWDLGFRRIVVDSDSLNDIHLVNGSTVQPGGPTLLSFVHELSKKQWDVNFFHVRRDVMQ</sequence>
<dbReference type="Pfam" id="PF13966">
    <property type="entry name" value="zf-RVT"/>
    <property type="match status" value="1"/>
</dbReference>
<feature type="domain" description="RNase H type-1" evidence="1">
    <location>
        <begin position="15"/>
        <end position="78"/>
    </location>
</feature>
<keyword evidence="4" id="KW-1185">Reference proteome</keyword>
<name>A0A6A3CDM7_HIBSY</name>
<dbReference type="AlphaFoldDB" id="A0A6A3CDM7"/>
<dbReference type="InterPro" id="IPR002156">
    <property type="entry name" value="RNaseH_domain"/>
</dbReference>
<proteinExistence type="predicted"/>